<name>A0A815G3F1_9BILA</name>
<sequence length="279" mass="32239">MKHHQIILYIFIIYFFHVSTSRESENLFNHSKRLTHAIINGEVRSNGTLLNIDRNSHIIIELRLTRDDRPRSIARTKIKLDSNRTKDPFSLLFKLKYPLSKMNPHNTYILTARIRNSQNKLIYVGDLPVPVTERKEKQAKHLIINVVETPSWFSNIDKLSLLAYKVTQLAGTEEAFTSDFYTNKKSGIYTCVVCNSTLFSSKHKYNSGTGWPSFYQPAIEKNVAADVDRKYGLTRTEVHCANCKAHLGHVFDDGPQPTYLRYCINGVALQFYSDEYDRK</sequence>
<comment type="function">
    <text evidence="6">Methionine-sulfoxide reductase that specifically reduces methionine (R)-sulfoxide back to methionine. While in many cases methionine oxidation is the result of random oxidation following oxidative stress, methionine oxidation is also a post-translational modification that takes place on specific residues.</text>
</comment>
<dbReference type="GO" id="GO:0033743">
    <property type="term" value="F:peptide-methionine (R)-S-oxide reductase activity"/>
    <property type="evidence" value="ECO:0007669"/>
    <property type="project" value="UniProtKB-EC"/>
</dbReference>
<dbReference type="InterPro" id="IPR002579">
    <property type="entry name" value="Met_Sox_Rdtase_MsrB_dom"/>
</dbReference>
<dbReference type="Proteomes" id="UP000663832">
    <property type="component" value="Unassembled WGS sequence"/>
</dbReference>
<organism evidence="8 11">
    <name type="scientific">Adineta steineri</name>
    <dbReference type="NCBI Taxonomy" id="433720"/>
    <lineage>
        <taxon>Eukaryota</taxon>
        <taxon>Metazoa</taxon>
        <taxon>Spiralia</taxon>
        <taxon>Gnathifera</taxon>
        <taxon>Rotifera</taxon>
        <taxon>Eurotatoria</taxon>
        <taxon>Bdelloidea</taxon>
        <taxon>Adinetida</taxon>
        <taxon>Adinetidae</taxon>
        <taxon>Adineta</taxon>
    </lineage>
</organism>
<dbReference type="GO" id="GO:0030091">
    <property type="term" value="P:protein repair"/>
    <property type="evidence" value="ECO:0007669"/>
    <property type="project" value="InterPro"/>
</dbReference>
<dbReference type="Gene3D" id="2.170.150.20">
    <property type="entry name" value="Peptide methionine sulfoxide reductase"/>
    <property type="match status" value="1"/>
</dbReference>
<comment type="catalytic activity">
    <reaction evidence="5 6">
        <text>L-methionyl-[protein] + [thioredoxin]-disulfide + H2O = L-methionyl-(R)-S-oxide-[protein] + [thioredoxin]-dithiol</text>
        <dbReference type="Rhea" id="RHEA:24164"/>
        <dbReference type="Rhea" id="RHEA-COMP:10698"/>
        <dbReference type="Rhea" id="RHEA-COMP:10700"/>
        <dbReference type="Rhea" id="RHEA-COMP:12313"/>
        <dbReference type="Rhea" id="RHEA-COMP:12314"/>
        <dbReference type="ChEBI" id="CHEBI:15377"/>
        <dbReference type="ChEBI" id="CHEBI:16044"/>
        <dbReference type="ChEBI" id="CHEBI:29950"/>
        <dbReference type="ChEBI" id="CHEBI:45764"/>
        <dbReference type="ChEBI" id="CHEBI:50058"/>
        <dbReference type="EC" id="1.8.4.12"/>
    </reaction>
</comment>
<evidence type="ECO:0000313" key="8">
    <source>
        <dbReference type="EMBL" id="CAF1333317.1"/>
    </source>
</evidence>
<dbReference type="GO" id="GO:0005737">
    <property type="term" value="C:cytoplasm"/>
    <property type="evidence" value="ECO:0007669"/>
    <property type="project" value="TreeGrafter"/>
</dbReference>
<evidence type="ECO:0000256" key="5">
    <source>
        <dbReference type="ARBA" id="ARBA00048488"/>
    </source>
</evidence>
<gene>
    <name evidence="8" type="ORF">BJG266_LOCUS34003</name>
    <name evidence="9" type="ORF">QVE165_LOCUS45420</name>
</gene>
<protein>
    <recommendedName>
        <fullName evidence="6">Peptide-methionine (R)-S-oxide reductase</fullName>
        <ecNumber evidence="6">1.8.4.12</ecNumber>
    </recommendedName>
</protein>
<dbReference type="AlphaFoldDB" id="A0A815G3F1"/>
<dbReference type="EMBL" id="CAJNOM010000639">
    <property type="protein sequence ID" value="CAF1529635.1"/>
    <property type="molecule type" value="Genomic_DNA"/>
</dbReference>
<dbReference type="InterPro" id="IPR039366">
    <property type="entry name" value="Pilotin"/>
</dbReference>
<dbReference type="Proteomes" id="UP000663877">
    <property type="component" value="Unassembled WGS sequence"/>
</dbReference>
<evidence type="ECO:0000256" key="3">
    <source>
        <dbReference type="ARBA" id="ARBA00022833"/>
    </source>
</evidence>
<dbReference type="NCBIfam" id="TIGR00357">
    <property type="entry name" value="peptide-methionine (R)-S-oxide reductase MsrB"/>
    <property type="match status" value="1"/>
</dbReference>
<dbReference type="EMBL" id="CAJNOI010000707">
    <property type="protein sequence ID" value="CAF1333317.1"/>
    <property type="molecule type" value="Genomic_DNA"/>
</dbReference>
<dbReference type="Pfam" id="PF09619">
    <property type="entry name" value="YscW"/>
    <property type="match status" value="1"/>
</dbReference>
<evidence type="ECO:0000256" key="1">
    <source>
        <dbReference type="ARBA" id="ARBA00007174"/>
    </source>
</evidence>
<keyword evidence="3 6" id="KW-0862">Zinc</keyword>
<dbReference type="FunFam" id="2.170.150.20:FF:000001">
    <property type="entry name" value="Peptide methionine sulfoxide reductase MsrB"/>
    <property type="match status" value="1"/>
</dbReference>
<feature type="signal peptide" evidence="6">
    <location>
        <begin position="1"/>
        <end position="21"/>
    </location>
</feature>
<evidence type="ECO:0000313" key="11">
    <source>
        <dbReference type="Proteomes" id="UP000663877"/>
    </source>
</evidence>
<accession>A0A815G3F1</accession>
<evidence type="ECO:0000256" key="4">
    <source>
        <dbReference type="ARBA" id="ARBA00023002"/>
    </source>
</evidence>
<keyword evidence="4 6" id="KW-0560">Oxidoreductase</keyword>
<keyword evidence="6" id="KW-0732">Signal</keyword>
<evidence type="ECO:0000313" key="10">
    <source>
        <dbReference type="Proteomes" id="UP000663832"/>
    </source>
</evidence>
<dbReference type="GO" id="GO:0006979">
    <property type="term" value="P:response to oxidative stress"/>
    <property type="evidence" value="ECO:0007669"/>
    <property type="project" value="InterPro"/>
</dbReference>
<evidence type="ECO:0000256" key="6">
    <source>
        <dbReference type="RuleBase" id="RU365044"/>
    </source>
</evidence>
<dbReference type="SUPFAM" id="SSF51316">
    <property type="entry name" value="Mss4-like"/>
    <property type="match status" value="1"/>
</dbReference>
<comment type="caution">
    <text evidence="8">The sequence shown here is derived from an EMBL/GenBank/DDBJ whole genome shotgun (WGS) entry which is preliminary data.</text>
</comment>
<dbReference type="OrthoDB" id="44061at2759"/>
<dbReference type="PROSITE" id="PS51790">
    <property type="entry name" value="MSRB"/>
    <property type="match status" value="1"/>
</dbReference>
<dbReference type="Pfam" id="PF01641">
    <property type="entry name" value="SelR"/>
    <property type="match status" value="1"/>
</dbReference>
<feature type="domain" description="MsrB" evidence="7">
    <location>
        <begin position="152"/>
        <end position="274"/>
    </location>
</feature>
<dbReference type="InterPro" id="IPR028427">
    <property type="entry name" value="Met_Sox_Rdtase_MsrB"/>
</dbReference>
<proteinExistence type="inferred from homology"/>
<keyword evidence="10" id="KW-1185">Reference proteome</keyword>
<reference evidence="8" key="1">
    <citation type="submission" date="2021-02" db="EMBL/GenBank/DDBJ databases">
        <authorList>
            <person name="Nowell W R."/>
        </authorList>
    </citation>
    <scope>NUCLEOTIDE SEQUENCE</scope>
</reference>
<dbReference type="EC" id="1.8.4.12" evidence="6"/>
<dbReference type="InterPro" id="IPR011057">
    <property type="entry name" value="Mss4-like_sf"/>
</dbReference>
<dbReference type="PANTHER" id="PTHR10173">
    <property type="entry name" value="METHIONINE SULFOXIDE REDUCTASE"/>
    <property type="match status" value="1"/>
</dbReference>
<evidence type="ECO:0000256" key="2">
    <source>
        <dbReference type="ARBA" id="ARBA00022723"/>
    </source>
</evidence>
<evidence type="ECO:0000259" key="7">
    <source>
        <dbReference type="PROSITE" id="PS51790"/>
    </source>
</evidence>
<dbReference type="GO" id="GO:0046872">
    <property type="term" value="F:metal ion binding"/>
    <property type="evidence" value="ECO:0007669"/>
    <property type="project" value="UniProtKB-KW"/>
</dbReference>
<comment type="similarity">
    <text evidence="1 6">Belongs to the MsrB Met sulfoxide reductase family.</text>
</comment>
<dbReference type="PANTHER" id="PTHR10173:SF52">
    <property type="entry name" value="METHIONINE-R-SULFOXIDE REDUCTASE B1"/>
    <property type="match status" value="1"/>
</dbReference>
<comment type="cofactor">
    <cofactor evidence="6">
        <name>Zn(2+)</name>
        <dbReference type="ChEBI" id="CHEBI:29105"/>
    </cofactor>
    <text evidence="6">Binds 1 zinc ion per subunit.</text>
</comment>
<evidence type="ECO:0000313" key="9">
    <source>
        <dbReference type="EMBL" id="CAF1529635.1"/>
    </source>
</evidence>
<keyword evidence="2 6" id="KW-0479">Metal-binding</keyword>
<feature type="chain" id="PRO_5035953187" description="Peptide-methionine (R)-S-oxide reductase" evidence="6">
    <location>
        <begin position="22"/>
        <end position="279"/>
    </location>
</feature>